<organism evidence="2 3">
    <name type="scientific">Psychrobacillus lasiicapitis</name>
    <dbReference type="NCBI Taxonomy" id="1636719"/>
    <lineage>
        <taxon>Bacteria</taxon>
        <taxon>Bacillati</taxon>
        <taxon>Bacillota</taxon>
        <taxon>Bacilli</taxon>
        <taxon>Bacillales</taxon>
        <taxon>Bacillaceae</taxon>
        <taxon>Psychrobacillus</taxon>
    </lineage>
</organism>
<dbReference type="OrthoDB" id="5337216at2"/>
<accession>A0A544STD7</accession>
<dbReference type="Proteomes" id="UP000317316">
    <property type="component" value="Unassembled WGS sequence"/>
</dbReference>
<evidence type="ECO:0000313" key="2">
    <source>
        <dbReference type="EMBL" id="TQR08491.1"/>
    </source>
</evidence>
<sequence length="104" mass="12398">MAFVRRVGSYFEPQDHWKKLMYWANENAIFPPHQSFIGISLENPEFVKNDHCRHDACVTIPASFVKEKHISIQFKNLDDGQYALYSLYDESEKLNLAYKYMLYR</sequence>
<dbReference type="InterPro" id="IPR011256">
    <property type="entry name" value="Reg_factor_effector_dom_sf"/>
</dbReference>
<evidence type="ECO:0000313" key="3">
    <source>
        <dbReference type="Proteomes" id="UP000317316"/>
    </source>
</evidence>
<dbReference type="PANTHER" id="PTHR40055:SF1">
    <property type="entry name" value="TRANSCRIPTIONAL REGULATOR YGIV-RELATED"/>
    <property type="match status" value="1"/>
</dbReference>
<comment type="caution">
    <text evidence="2">The sequence shown here is derived from an EMBL/GenBank/DDBJ whole genome shotgun (WGS) entry which is preliminary data.</text>
</comment>
<gene>
    <name evidence="2" type="ORF">FG382_21330</name>
</gene>
<reference evidence="2 3" key="1">
    <citation type="submission" date="2019-05" db="EMBL/GenBank/DDBJ databases">
        <title>Psychrobacillus vulpis sp. nov., a new species isolated from feces of a red fox that inhabits in The Tablas de Daimiel Natural Park, Albacete, Spain.</title>
        <authorList>
            <person name="Rodriguez M."/>
            <person name="Reina J.C."/>
            <person name="Bejar V."/>
            <person name="Llamas I."/>
        </authorList>
    </citation>
    <scope>NUCLEOTIDE SEQUENCE [LARGE SCALE GENOMIC DNA]</scope>
    <source>
        <strain evidence="2 3">NEAU-3TGS17</strain>
    </source>
</reference>
<proteinExistence type="predicted"/>
<feature type="domain" description="GyrI-like small molecule binding" evidence="1">
    <location>
        <begin position="1"/>
        <end position="102"/>
    </location>
</feature>
<dbReference type="AlphaFoldDB" id="A0A544STD7"/>
<protein>
    <recommendedName>
        <fullName evidence="1">GyrI-like small molecule binding domain-containing protein</fullName>
    </recommendedName>
</protein>
<dbReference type="InterPro" id="IPR050908">
    <property type="entry name" value="SmbC-like"/>
</dbReference>
<dbReference type="Pfam" id="PF06445">
    <property type="entry name" value="GyrI-like"/>
    <property type="match status" value="1"/>
</dbReference>
<dbReference type="InterPro" id="IPR029442">
    <property type="entry name" value="GyrI-like"/>
</dbReference>
<dbReference type="PANTHER" id="PTHR40055">
    <property type="entry name" value="TRANSCRIPTIONAL REGULATOR YGIV-RELATED"/>
    <property type="match status" value="1"/>
</dbReference>
<dbReference type="SUPFAM" id="SSF55136">
    <property type="entry name" value="Probable bacterial effector-binding domain"/>
    <property type="match status" value="1"/>
</dbReference>
<dbReference type="EMBL" id="VDGH01000016">
    <property type="protein sequence ID" value="TQR08491.1"/>
    <property type="molecule type" value="Genomic_DNA"/>
</dbReference>
<keyword evidence="3" id="KW-1185">Reference proteome</keyword>
<name>A0A544STD7_9BACI</name>
<evidence type="ECO:0000259" key="1">
    <source>
        <dbReference type="Pfam" id="PF06445"/>
    </source>
</evidence>
<dbReference type="Gene3D" id="3.20.80.10">
    <property type="entry name" value="Regulatory factor, effector binding domain"/>
    <property type="match status" value="1"/>
</dbReference>